<evidence type="ECO:0000313" key="9">
    <source>
        <dbReference type="Proteomes" id="UP000280344"/>
    </source>
</evidence>
<dbReference type="CDD" id="cd06261">
    <property type="entry name" value="TM_PBP2"/>
    <property type="match status" value="1"/>
</dbReference>
<feature type="transmembrane region" description="Helical" evidence="6">
    <location>
        <begin position="60"/>
        <end position="87"/>
    </location>
</feature>
<dbReference type="PANTHER" id="PTHR30177:SF33">
    <property type="entry name" value="POSSIBLE OSMOPROTECTANT (GLYCINE BETAINE_CARNITINE_CHOLINE_L-PROLINE) TRANSPORT INTEGRAL MEMBRANE PROTEIN ABC TRANSPORTER PROZ"/>
    <property type="match status" value="1"/>
</dbReference>
<name>A0A3Q9G8J0_9ACTO</name>
<evidence type="ECO:0000256" key="6">
    <source>
        <dbReference type="RuleBase" id="RU363032"/>
    </source>
</evidence>
<keyword evidence="3 6" id="KW-0812">Transmembrane</keyword>
<feature type="domain" description="ABC transmembrane type-1" evidence="7">
    <location>
        <begin position="27"/>
        <end position="206"/>
    </location>
</feature>
<dbReference type="Gene3D" id="1.10.3720.10">
    <property type="entry name" value="MetI-like"/>
    <property type="match status" value="1"/>
</dbReference>
<keyword evidence="9" id="KW-1185">Reference proteome</keyword>
<dbReference type="AlphaFoldDB" id="A0A3Q9G8J0"/>
<dbReference type="Pfam" id="PF00528">
    <property type="entry name" value="BPD_transp_1"/>
    <property type="match status" value="1"/>
</dbReference>
<evidence type="ECO:0000256" key="4">
    <source>
        <dbReference type="ARBA" id="ARBA00022989"/>
    </source>
</evidence>
<dbReference type="Proteomes" id="UP000280344">
    <property type="component" value="Chromosome"/>
</dbReference>
<dbReference type="RefSeq" id="WP_126704351.1">
    <property type="nucleotide sequence ID" value="NZ_CP034593.1"/>
</dbReference>
<dbReference type="EMBL" id="CP034593">
    <property type="protein sequence ID" value="AZQ77548.1"/>
    <property type="molecule type" value="Genomic_DNA"/>
</dbReference>
<feature type="transmembrane region" description="Helical" evidence="6">
    <location>
        <begin position="93"/>
        <end position="112"/>
    </location>
</feature>
<evidence type="ECO:0000256" key="2">
    <source>
        <dbReference type="ARBA" id="ARBA00022448"/>
    </source>
</evidence>
<dbReference type="InterPro" id="IPR000515">
    <property type="entry name" value="MetI-like"/>
</dbReference>
<dbReference type="InterPro" id="IPR035906">
    <property type="entry name" value="MetI-like_sf"/>
</dbReference>
<proteinExistence type="inferred from homology"/>
<dbReference type="SUPFAM" id="SSF161098">
    <property type="entry name" value="MetI-like"/>
    <property type="match status" value="1"/>
</dbReference>
<dbReference type="GO" id="GO:0031460">
    <property type="term" value="P:glycine betaine transport"/>
    <property type="evidence" value="ECO:0007669"/>
    <property type="project" value="TreeGrafter"/>
</dbReference>
<dbReference type="OrthoDB" id="5244012at2"/>
<dbReference type="KEGG" id="flh:EJ997_09580"/>
<comment type="similarity">
    <text evidence="6">Belongs to the binding-protein-dependent transport system permease family.</text>
</comment>
<evidence type="ECO:0000313" key="8">
    <source>
        <dbReference type="EMBL" id="AZQ77548.1"/>
    </source>
</evidence>
<keyword evidence="5 6" id="KW-0472">Membrane</keyword>
<keyword evidence="2 6" id="KW-0813">Transport</keyword>
<keyword evidence="4 6" id="KW-1133">Transmembrane helix</keyword>
<reference evidence="8 9" key="1">
    <citation type="submission" date="2018-12" db="EMBL/GenBank/DDBJ databases">
        <title>Complete genome sequence of Flaviflexus sp. H23T48.</title>
        <authorList>
            <person name="Bae J.-W."/>
            <person name="Lee J.-Y."/>
        </authorList>
    </citation>
    <scope>NUCLEOTIDE SEQUENCE [LARGE SCALE GENOMIC DNA]</scope>
    <source>
        <strain evidence="8 9">H23T48</strain>
    </source>
</reference>
<comment type="subcellular location">
    <subcellularLocation>
        <location evidence="6">Cell membrane</location>
        <topology evidence="6">Multi-pass membrane protein</topology>
    </subcellularLocation>
    <subcellularLocation>
        <location evidence="1">Membrane</location>
        <topology evidence="1">Multi-pass membrane protein</topology>
    </subcellularLocation>
</comment>
<accession>A0A3Q9G8J0</accession>
<feature type="transmembrane region" description="Helical" evidence="6">
    <location>
        <begin position="31"/>
        <end position="53"/>
    </location>
</feature>
<organism evidence="8 9">
    <name type="scientific">Flaviflexus ciconiae</name>
    <dbReference type="NCBI Taxonomy" id="2496867"/>
    <lineage>
        <taxon>Bacteria</taxon>
        <taxon>Bacillati</taxon>
        <taxon>Actinomycetota</taxon>
        <taxon>Actinomycetes</taxon>
        <taxon>Actinomycetales</taxon>
        <taxon>Actinomycetaceae</taxon>
        <taxon>Flaviflexus</taxon>
    </lineage>
</organism>
<sequence>MNIIDDTFAWLSDPSRWSGDGSIPQRLLEHVGVTLLVILIAGLLAIPAGIAIGHTRRGKAFVISFAGAMRAIPSLGLLTLVGIWVGIGLEAPIVTLVVLAIPSLLAGAYSGIESVDALTVDAARAVGMSEGQIIRKVELPIAAPVIVGGIRAAILQVVATATLAAYVSDYGLGRFVFSGLKGGDYSPMLGGALLVTVLAIILEIVLAFVHRTSRHLSYPAARAATKGTP</sequence>
<dbReference type="PROSITE" id="PS50928">
    <property type="entry name" value="ABC_TM1"/>
    <property type="match status" value="1"/>
</dbReference>
<dbReference type="GO" id="GO:0055085">
    <property type="term" value="P:transmembrane transport"/>
    <property type="evidence" value="ECO:0007669"/>
    <property type="project" value="InterPro"/>
</dbReference>
<feature type="transmembrane region" description="Helical" evidence="6">
    <location>
        <begin position="141"/>
        <end position="168"/>
    </location>
</feature>
<evidence type="ECO:0000256" key="1">
    <source>
        <dbReference type="ARBA" id="ARBA00004141"/>
    </source>
</evidence>
<gene>
    <name evidence="8" type="ORF">EJ997_09580</name>
</gene>
<dbReference type="InterPro" id="IPR051204">
    <property type="entry name" value="ABC_transp_perm/SBD"/>
</dbReference>
<dbReference type="PANTHER" id="PTHR30177">
    <property type="entry name" value="GLYCINE BETAINE/L-PROLINE TRANSPORT SYSTEM PERMEASE PROTEIN PROW"/>
    <property type="match status" value="1"/>
</dbReference>
<evidence type="ECO:0000259" key="7">
    <source>
        <dbReference type="PROSITE" id="PS50928"/>
    </source>
</evidence>
<evidence type="ECO:0000256" key="5">
    <source>
        <dbReference type="ARBA" id="ARBA00023136"/>
    </source>
</evidence>
<feature type="transmembrane region" description="Helical" evidence="6">
    <location>
        <begin position="188"/>
        <end position="209"/>
    </location>
</feature>
<dbReference type="GO" id="GO:0005886">
    <property type="term" value="C:plasma membrane"/>
    <property type="evidence" value="ECO:0007669"/>
    <property type="project" value="UniProtKB-SubCell"/>
</dbReference>
<evidence type="ECO:0000256" key="3">
    <source>
        <dbReference type="ARBA" id="ARBA00022692"/>
    </source>
</evidence>
<protein>
    <submittedName>
        <fullName evidence="8">ABC transporter permease</fullName>
    </submittedName>
</protein>